<protein>
    <submittedName>
        <fullName evidence="1">Uncharacterized protein</fullName>
    </submittedName>
</protein>
<evidence type="ECO:0000313" key="2">
    <source>
        <dbReference type="Proteomes" id="UP000548423"/>
    </source>
</evidence>
<evidence type="ECO:0000313" key="1">
    <source>
        <dbReference type="EMBL" id="NYE07302.1"/>
    </source>
</evidence>
<dbReference type="Proteomes" id="UP000548423">
    <property type="component" value="Unassembled WGS sequence"/>
</dbReference>
<sequence length="61" mass="7377">MKEIRIGNTVGRIVSPLMELTKEERKRYFEEELRKGNPVLKELERIVNESYWRRNGKGRRS</sequence>
<accession>A0A852TEW4</accession>
<reference evidence="2" key="2">
    <citation type="submission" date="2020-08" db="EMBL/GenBank/DDBJ databases">
        <title>The Agave Microbiome: Exploring the role of microbial communities in plant adaptations to desert environments.</title>
        <authorList>
            <person name="Partida-Martinez L.P."/>
        </authorList>
    </citation>
    <scope>NUCLEOTIDE SEQUENCE [LARGE SCALE GENOMIC DNA]</scope>
    <source>
        <strain evidence="2">AT2.8</strain>
    </source>
</reference>
<proteinExistence type="predicted"/>
<name>A0A852TEW4_9BACI</name>
<dbReference type="AlphaFoldDB" id="A0A852TEW4"/>
<reference evidence="2" key="1">
    <citation type="submission" date="2020-07" db="EMBL/GenBank/DDBJ databases">
        <authorList>
            <person name="Partida-Martinez L."/>
            <person name="Huntemann M."/>
            <person name="Clum A."/>
            <person name="Wang J."/>
            <person name="Palaniappan K."/>
            <person name="Ritter S."/>
            <person name="Chen I.-M."/>
            <person name="Stamatis D."/>
            <person name="Reddy T."/>
            <person name="O'Malley R."/>
            <person name="Daum C."/>
            <person name="Shapiro N."/>
            <person name="Ivanova N."/>
            <person name="Kyrpides N."/>
            <person name="Woyke T."/>
        </authorList>
    </citation>
    <scope>NUCLEOTIDE SEQUENCE [LARGE SCALE GENOMIC DNA]</scope>
    <source>
        <strain evidence="2">AT2.8</strain>
    </source>
</reference>
<gene>
    <name evidence="1" type="ORF">F4694_004087</name>
</gene>
<comment type="caution">
    <text evidence="1">The sequence shown here is derived from an EMBL/GenBank/DDBJ whole genome shotgun (WGS) entry which is preliminary data.</text>
</comment>
<dbReference type="EMBL" id="JACCBX010000008">
    <property type="protein sequence ID" value="NYE07302.1"/>
    <property type="molecule type" value="Genomic_DNA"/>
</dbReference>
<organism evidence="1 2">
    <name type="scientific">Neobacillus niacini</name>
    <dbReference type="NCBI Taxonomy" id="86668"/>
    <lineage>
        <taxon>Bacteria</taxon>
        <taxon>Bacillati</taxon>
        <taxon>Bacillota</taxon>
        <taxon>Bacilli</taxon>
        <taxon>Bacillales</taxon>
        <taxon>Bacillaceae</taxon>
        <taxon>Neobacillus</taxon>
    </lineage>
</organism>